<dbReference type="OrthoDB" id="4164516at2"/>
<reference evidence="5 6" key="1">
    <citation type="submission" date="2016-10" db="EMBL/GenBank/DDBJ databases">
        <authorList>
            <person name="de Groot N.N."/>
        </authorList>
    </citation>
    <scope>NUCLEOTIDE SEQUENCE [LARGE SCALE GENOMIC DNA]</scope>
    <source>
        <strain evidence="5 6">CGMCC 1.9159</strain>
    </source>
</reference>
<dbReference type="PANTHER" id="PTHR43537">
    <property type="entry name" value="TRANSCRIPTIONAL REGULATOR, GNTR FAMILY"/>
    <property type="match status" value="1"/>
</dbReference>
<dbReference type="PANTHER" id="PTHR43537:SF44">
    <property type="entry name" value="GNTR FAMILY REGULATORY PROTEIN"/>
    <property type="match status" value="1"/>
</dbReference>
<evidence type="ECO:0000259" key="4">
    <source>
        <dbReference type="PROSITE" id="PS50949"/>
    </source>
</evidence>
<dbReference type="Gene3D" id="1.20.120.530">
    <property type="entry name" value="GntR ligand-binding domain-like"/>
    <property type="match status" value="1"/>
</dbReference>
<dbReference type="SUPFAM" id="SSF46785">
    <property type="entry name" value="Winged helix' DNA-binding domain"/>
    <property type="match status" value="1"/>
</dbReference>
<dbReference type="Gene3D" id="1.10.10.10">
    <property type="entry name" value="Winged helix-like DNA-binding domain superfamily/Winged helix DNA-binding domain"/>
    <property type="match status" value="1"/>
</dbReference>
<dbReference type="InterPro" id="IPR036390">
    <property type="entry name" value="WH_DNA-bd_sf"/>
</dbReference>
<evidence type="ECO:0000256" key="3">
    <source>
        <dbReference type="ARBA" id="ARBA00023163"/>
    </source>
</evidence>
<evidence type="ECO:0000313" key="5">
    <source>
        <dbReference type="EMBL" id="SDL06981.1"/>
    </source>
</evidence>
<gene>
    <name evidence="5" type="ORF">SAMN04488242_0029</name>
</gene>
<protein>
    <submittedName>
        <fullName evidence="5">Transcriptional regulator, GntR family</fullName>
    </submittedName>
</protein>
<dbReference type="CDD" id="cd07377">
    <property type="entry name" value="WHTH_GntR"/>
    <property type="match status" value="1"/>
</dbReference>
<dbReference type="InterPro" id="IPR008920">
    <property type="entry name" value="TF_FadR/GntR_C"/>
</dbReference>
<dbReference type="SMART" id="SM00895">
    <property type="entry name" value="FCD"/>
    <property type="match status" value="1"/>
</dbReference>
<name>A0A1G9H251_9ACTN</name>
<keyword evidence="2" id="KW-0238">DNA-binding</keyword>
<dbReference type="Pfam" id="PF07729">
    <property type="entry name" value="FCD"/>
    <property type="match status" value="1"/>
</dbReference>
<keyword evidence="3" id="KW-0804">Transcription</keyword>
<proteinExistence type="predicted"/>
<keyword evidence="6" id="KW-1185">Reference proteome</keyword>
<dbReference type="Proteomes" id="UP000199475">
    <property type="component" value="Unassembled WGS sequence"/>
</dbReference>
<dbReference type="STRING" id="686624.SAMN04488242_0029"/>
<dbReference type="SUPFAM" id="SSF48008">
    <property type="entry name" value="GntR ligand-binding domain-like"/>
    <property type="match status" value="1"/>
</dbReference>
<dbReference type="GO" id="GO:0003700">
    <property type="term" value="F:DNA-binding transcription factor activity"/>
    <property type="evidence" value="ECO:0007669"/>
    <property type="project" value="InterPro"/>
</dbReference>
<dbReference type="SMART" id="SM00345">
    <property type="entry name" value="HTH_GNTR"/>
    <property type="match status" value="1"/>
</dbReference>
<dbReference type="EMBL" id="FNGP01000001">
    <property type="protein sequence ID" value="SDL06981.1"/>
    <property type="molecule type" value="Genomic_DNA"/>
</dbReference>
<dbReference type="PROSITE" id="PS50949">
    <property type="entry name" value="HTH_GNTR"/>
    <property type="match status" value="1"/>
</dbReference>
<dbReference type="RefSeq" id="WP_093247765.1">
    <property type="nucleotide sequence ID" value="NZ_FNGP01000001.1"/>
</dbReference>
<sequence>MSSATTPRQAGATLKQQLVDDLGAMIVSGDIEPGTVLQLEAEAARWGVSLSVVREAVSVLASLCLVESRRRLGTTVRPRSDWSHTSPEIIAWKLRDPAQRADQFRWLVELRQALEPSAAWLAAGHRSDEAAARLLVLAQLLDDSAHHSDLPGFLEADTEFHELVFEQSGNPLFSGMAQQMDVVLSARHHFGLMPPTPDLVAVRFHEQMAAAIAQRNPDEARAASARIVEHASREFLEDVIRRSPAGEKVTRSGPAPS</sequence>
<organism evidence="5 6">
    <name type="scientific">Tessaracoccus oleiagri</name>
    <dbReference type="NCBI Taxonomy" id="686624"/>
    <lineage>
        <taxon>Bacteria</taxon>
        <taxon>Bacillati</taxon>
        <taxon>Actinomycetota</taxon>
        <taxon>Actinomycetes</taxon>
        <taxon>Propionibacteriales</taxon>
        <taxon>Propionibacteriaceae</taxon>
        <taxon>Tessaracoccus</taxon>
    </lineage>
</organism>
<dbReference type="InterPro" id="IPR036388">
    <property type="entry name" value="WH-like_DNA-bd_sf"/>
</dbReference>
<accession>A0A1G9H251</accession>
<dbReference type="GO" id="GO:0003677">
    <property type="term" value="F:DNA binding"/>
    <property type="evidence" value="ECO:0007669"/>
    <property type="project" value="UniProtKB-KW"/>
</dbReference>
<evidence type="ECO:0000256" key="2">
    <source>
        <dbReference type="ARBA" id="ARBA00023125"/>
    </source>
</evidence>
<feature type="domain" description="HTH gntR-type" evidence="4">
    <location>
        <begin position="12"/>
        <end position="79"/>
    </location>
</feature>
<evidence type="ECO:0000256" key="1">
    <source>
        <dbReference type="ARBA" id="ARBA00023015"/>
    </source>
</evidence>
<dbReference type="Pfam" id="PF00392">
    <property type="entry name" value="GntR"/>
    <property type="match status" value="1"/>
</dbReference>
<dbReference type="InterPro" id="IPR011711">
    <property type="entry name" value="GntR_C"/>
</dbReference>
<dbReference type="InterPro" id="IPR000524">
    <property type="entry name" value="Tscrpt_reg_HTH_GntR"/>
</dbReference>
<evidence type="ECO:0000313" key="6">
    <source>
        <dbReference type="Proteomes" id="UP000199475"/>
    </source>
</evidence>
<dbReference type="AlphaFoldDB" id="A0A1G9H251"/>
<keyword evidence="1" id="KW-0805">Transcription regulation</keyword>